<feature type="non-terminal residue" evidence="3">
    <location>
        <position position="1"/>
    </location>
</feature>
<evidence type="ECO:0000313" key="3">
    <source>
        <dbReference type="EMBL" id="GIQ86456.1"/>
    </source>
</evidence>
<feature type="domain" description="Peptidase C1A papain C-terminal" evidence="2">
    <location>
        <begin position="58"/>
        <end position="273"/>
    </location>
</feature>
<protein>
    <submittedName>
        <fullName evidence="3">Peptidase C1A</fullName>
    </submittedName>
</protein>
<organism evidence="3 4">
    <name type="scientific">Kipferlia bialata</name>
    <dbReference type="NCBI Taxonomy" id="797122"/>
    <lineage>
        <taxon>Eukaryota</taxon>
        <taxon>Metamonada</taxon>
        <taxon>Carpediemonas-like organisms</taxon>
        <taxon>Kipferlia</taxon>
    </lineage>
</organism>
<evidence type="ECO:0000256" key="1">
    <source>
        <dbReference type="ARBA" id="ARBA00008455"/>
    </source>
</evidence>
<dbReference type="InterPro" id="IPR000668">
    <property type="entry name" value="Peptidase_C1A_C"/>
</dbReference>
<dbReference type="OrthoDB" id="10253408at2759"/>
<dbReference type="GO" id="GO:0008234">
    <property type="term" value="F:cysteine-type peptidase activity"/>
    <property type="evidence" value="ECO:0007669"/>
    <property type="project" value="InterPro"/>
</dbReference>
<reference evidence="3 4" key="1">
    <citation type="journal article" date="2018" name="PLoS ONE">
        <title>The draft genome of Kipferlia bialata reveals reductive genome evolution in fornicate parasites.</title>
        <authorList>
            <person name="Tanifuji G."/>
            <person name="Takabayashi S."/>
            <person name="Kume K."/>
            <person name="Takagi M."/>
            <person name="Nakayama T."/>
            <person name="Kamikawa R."/>
            <person name="Inagaki Y."/>
            <person name="Hashimoto T."/>
        </authorList>
    </citation>
    <scope>NUCLEOTIDE SEQUENCE [LARGE SCALE GENOMIC DNA]</scope>
    <source>
        <strain evidence="3">NY0173</strain>
    </source>
</reference>
<dbReference type="InterPro" id="IPR000169">
    <property type="entry name" value="Pept_cys_AS"/>
</dbReference>
<dbReference type="SUPFAM" id="SSF54001">
    <property type="entry name" value="Cysteine proteinases"/>
    <property type="match status" value="1"/>
</dbReference>
<dbReference type="Pfam" id="PF00112">
    <property type="entry name" value="Peptidase_C1"/>
    <property type="match status" value="1"/>
</dbReference>
<dbReference type="InterPro" id="IPR025660">
    <property type="entry name" value="Pept_his_AS"/>
</dbReference>
<sequence>NNLRTATLLNRLDKSALYGDSPFMDMSQDEFRATYLRPMDVVKSGATPYVSTGPNLSMPSEWDWDAEGYVHLPKNQKDCGGCWAFAVMEAMESNWAIRNDLKDDVPALSAQQLIDCNTENSGCDGGNIDWAFDYVQEKGLESEKHYPYKHKDSKCKYDAAQVDVTMSVDGYRDLPNDEAEIAKALYEGGPVAFAMNATPLQTYTQGIINPKFCSPYLLDHAMLLVGYGHDKPSGLDYWIIMNSWGESWGEGGYFNLVRGVNACGVAEWPVQPCL</sequence>
<dbReference type="PANTHER" id="PTHR12411">
    <property type="entry name" value="CYSTEINE PROTEASE FAMILY C1-RELATED"/>
    <property type="match status" value="1"/>
</dbReference>
<keyword evidence="4" id="KW-1185">Reference proteome</keyword>
<dbReference type="EMBL" id="BDIP01002541">
    <property type="protein sequence ID" value="GIQ86456.1"/>
    <property type="molecule type" value="Genomic_DNA"/>
</dbReference>
<comment type="similarity">
    <text evidence="1">Belongs to the peptidase C1 family.</text>
</comment>
<gene>
    <name evidence="3" type="ORF">KIPB_008312</name>
</gene>
<dbReference type="InterPro" id="IPR038765">
    <property type="entry name" value="Papain-like_cys_pep_sf"/>
</dbReference>
<dbReference type="Proteomes" id="UP000265618">
    <property type="component" value="Unassembled WGS sequence"/>
</dbReference>
<accession>A0A9K3GL79</accession>
<dbReference type="PROSITE" id="PS00139">
    <property type="entry name" value="THIOL_PROTEASE_CYS"/>
    <property type="match status" value="1"/>
</dbReference>
<dbReference type="PROSITE" id="PS00639">
    <property type="entry name" value="THIOL_PROTEASE_HIS"/>
    <property type="match status" value="1"/>
</dbReference>
<dbReference type="PRINTS" id="PR00705">
    <property type="entry name" value="PAPAIN"/>
</dbReference>
<name>A0A9K3GL79_9EUKA</name>
<dbReference type="SMART" id="SM00645">
    <property type="entry name" value="Pept_C1"/>
    <property type="match status" value="1"/>
</dbReference>
<comment type="caution">
    <text evidence="3">The sequence shown here is derived from an EMBL/GenBank/DDBJ whole genome shotgun (WGS) entry which is preliminary data.</text>
</comment>
<evidence type="ECO:0000259" key="2">
    <source>
        <dbReference type="SMART" id="SM00645"/>
    </source>
</evidence>
<proteinExistence type="inferred from homology"/>
<dbReference type="Gene3D" id="3.90.70.10">
    <property type="entry name" value="Cysteine proteinases"/>
    <property type="match status" value="1"/>
</dbReference>
<dbReference type="InterPro" id="IPR039417">
    <property type="entry name" value="Peptidase_C1A_papain-like"/>
</dbReference>
<dbReference type="CDD" id="cd02248">
    <property type="entry name" value="Peptidase_C1A"/>
    <property type="match status" value="1"/>
</dbReference>
<dbReference type="AlphaFoldDB" id="A0A9K3GL79"/>
<evidence type="ECO:0000313" key="4">
    <source>
        <dbReference type="Proteomes" id="UP000265618"/>
    </source>
</evidence>
<dbReference type="GO" id="GO:0006508">
    <property type="term" value="P:proteolysis"/>
    <property type="evidence" value="ECO:0007669"/>
    <property type="project" value="InterPro"/>
</dbReference>
<dbReference type="InterPro" id="IPR013128">
    <property type="entry name" value="Peptidase_C1A"/>
</dbReference>